<dbReference type="SUPFAM" id="SSF53807">
    <property type="entry name" value="Helical backbone' metal receptor"/>
    <property type="match status" value="1"/>
</dbReference>
<dbReference type="InterPro" id="IPR033870">
    <property type="entry name" value="FatB"/>
</dbReference>
<comment type="subcellular location">
    <subcellularLocation>
        <location evidence="1">Cell membrane</location>
        <topology evidence="1">Lipid-anchor</topology>
    </subcellularLocation>
</comment>
<keyword evidence="10" id="KW-1185">Reference proteome</keyword>
<comment type="caution">
    <text evidence="9">The sequence shown here is derived from an EMBL/GenBank/DDBJ whole genome shotgun (WGS) entry which is preliminary data.</text>
</comment>
<keyword evidence="4 7" id="KW-0732">Signal</keyword>
<dbReference type="PANTHER" id="PTHR30532">
    <property type="entry name" value="IRON III DICITRATE-BINDING PERIPLASMIC PROTEIN"/>
    <property type="match status" value="1"/>
</dbReference>
<comment type="similarity">
    <text evidence="2">Belongs to the bacterial solute-binding protein 8 family.</text>
</comment>
<evidence type="ECO:0000256" key="4">
    <source>
        <dbReference type="ARBA" id="ARBA00022729"/>
    </source>
</evidence>
<dbReference type="Proteomes" id="UP001152172">
    <property type="component" value="Unassembled WGS sequence"/>
</dbReference>
<evidence type="ECO:0000256" key="6">
    <source>
        <dbReference type="SAM" id="MobiDB-lite"/>
    </source>
</evidence>
<dbReference type="PROSITE" id="PS51257">
    <property type="entry name" value="PROKAR_LIPOPROTEIN"/>
    <property type="match status" value="1"/>
</dbReference>
<dbReference type="CDD" id="cd01140">
    <property type="entry name" value="FatB"/>
    <property type="match status" value="1"/>
</dbReference>
<keyword evidence="3" id="KW-0813">Transport</keyword>
<protein>
    <submittedName>
        <fullName evidence="9">Siderophore ABC transporter substrate-binding protein</fullName>
    </submittedName>
</protein>
<dbReference type="GO" id="GO:1901678">
    <property type="term" value="P:iron coordination entity transport"/>
    <property type="evidence" value="ECO:0007669"/>
    <property type="project" value="UniProtKB-ARBA"/>
</dbReference>
<dbReference type="GO" id="GO:0005886">
    <property type="term" value="C:plasma membrane"/>
    <property type="evidence" value="ECO:0007669"/>
    <property type="project" value="UniProtKB-SubCell"/>
</dbReference>
<evidence type="ECO:0000256" key="7">
    <source>
        <dbReference type="SAM" id="SignalP"/>
    </source>
</evidence>
<dbReference type="PROSITE" id="PS50983">
    <property type="entry name" value="FE_B12_PBP"/>
    <property type="match status" value="1"/>
</dbReference>
<keyword evidence="5" id="KW-0175">Coiled coil</keyword>
<evidence type="ECO:0000256" key="2">
    <source>
        <dbReference type="ARBA" id="ARBA00008814"/>
    </source>
</evidence>
<dbReference type="AlphaFoldDB" id="A0A9X3RAB0"/>
<dbReference type="Gene3D" id="3.40.50.1980">
    <property type="entry name" value="Nitrogenase molybdenum iron protein domain"/>
    <property type="match status" value="2"/>
</dbReference>
<reference evidence="9" key="1">
    <citation type="submission" date="2022-05" db="EMBL/GenBank/DDBJ databases">
        <authorList>
            <person name="Colautti A."/>
            <person name="Iacumin L."/>
        </authorList>
    </citation>
    <scope>NUCLEOTIDE SEQUENCE</scope>
    <source>
        <strain evidence="9">DSM 30747</strain>
    </source>
</reference>
<feature type="chain" id="PRO_5040844486" evidence="7">
    <location>
        <begin position="23"/>
        <end position="332"/>
    </location>
</feature>
<dbReference type="InterPro" id="IPR051313">
    <property type="entry name" value="Bact_iron-sidero_bind"/>
</dbReference>
<feature type="region of interest" description="Disordered" evidence="6">
    <location>
        <begin position="27"/>
        <end position="50"/>
    </location>
</feature>
<feature type="compositionally biased region" description="Basic and acidic residues" evidence="6">
    <location>
        <begin position="27"/>
        <end position="40"/>
    </location>
</feature>
<sequence>MKNYKFLAVMFALLVLILAACGAEDETKKDSSTTDEKATEETNGAEETSVYPLTIAQPEGYAEVTLEEKPEKVVVFDFGFLDTLDALGVDVTAVPQANVPSYLDKYADEAAYENAGGLKEPDFEAIAAMDPDVIFISGRQGDAYEELSKIANTVFVGVDTTDYMNSFKANTELAGKIFEKEAEATAALEEIDAKIAEVTEKTTGMEEKALVVLANEGELSAYGAGSRFGVIHDVYGFPQADEAIEASTHGQSVAYEYVLEKNPDILFVVDRDAVVSKGESGTKKAVENEIVNKTNAAKNGKIVYLDPEIWYLAGGGIESEKAKVDSVLEALK</sequence>
<accession>A0A9X3RAB0</accession>
<dbReference type="InterPro" id="IPR002491">
    <property type="entry name" value="ABC_transptr_periplasmic_BD"/>
</dbReference>
<proteinExistence type="inferred from homology"/>
<organism evidence="9 10">
    <name type="scientific">Psychrobacillus psychrodurans</name>
    <dbReference type="NCBI Taxonomy" id="126157"/>
    <lineage>
        <taxon>Bacteria</taxon>
        <taxon>Bacillati</taxon>
        <taxon>Bacillota</taxon>
        <taxon>Bacilli</taxon>
        <taxon>Bacillales</taxon>
        <taxon>Bacillaceae</taxon>
        <taxon>Psychrobacillus</taxon>
    </lineage>
</organism>
<evidence type="ECO:0000256" key="3">
    <source>
        <dbReference type="ARBA" id="ARBA00022448"/>
    </source>
</evidence>
<dbReference type="GO" id="GO:0030288">
    <property type="term" value="C:outer membrane-bounded periplasmic space"/>
    <property type="evidence" value="ECO:0007669"/>
    <property type="project" value="TreeGrafter"/>
</dbReference>
<dbReference type="RefSeq" id="WP_269922583.1">
    <property type="nucleotide sequence ID" value="NZ_JAMKBI010000010.1"/>
</dbReference>
<evidence type="ECO:0000313" key="10">
    <source>
        <dbReference type="Proteomes" id="UP001152172"/>
    </source>
</evidence>
<gene>
    <name evidence="9" type="ORF">M9R61_14005</name>
</gene>
<feature type="signal peptide" evidence="7">
    <location>
        <begin position="1"/>
        <end position="22"/>
    </location>
</feature>
<feature type="domain" description="Fe/B12 periplasmic-binding" evidence="8">
    <location>
        <begin position="72"/>
        <end position="332"/>
    </location>
</feature>
<feature type="coiled-coil region" evidence="5">
    <location>
        <begin position="181"/>
        <end position="208"/>
    </location>
</feature>
<evidence type="ECO:0000259" key="8">
    <source>
        <dbReference type="PROSITE" id="PS50983"/>
    </source>
</evidence>
<dbReference type="Pfam" id="PF01497">
    <property type="entry name" value="Peripla_BP_2"/>
    <property type="match status" value="1"/>
</dbReference>
<evidence type="ECO:0000256" key="1">
    <source>
        <dbReference type="ARBA" id="ARBA00004193"/>
    </source>
</evidence>
<evidence type="ECO:0000313" key="9">
    <source>
        <dbReference type="EMBL" id="MCZ8534419.1"/>
    </source>
</evidence>
<dbReference type="EMBL" id="JAMKBI010000010">
    <property type="protein sequence ID" value="MCZ8534419.1"/>
    <property type="molecule type" value="Genomic_DNA"/>
</dbReference>
<evidence type="ECO:0000256" key="5">
    <source>
        <dbReference type="SAM" id="Coils"/>
    </source>
</evidence>
<dbReference type="PANTHER" id="PTHR30532:SF28">
    <property type="entry name" value="PETROBACTIN-BINDING PROTEIN YCLQ"/>
    <property type="match status" value="1"/>
</dbReference>
<name>A0A9X3RAB0_9BACI</name>